<feature type="compositionally biased region" description="Basic and acidic residues" evidence="3">
    <location>
        <begin position="414"/>
        <end position="425"/>
    </location>
</feature>
<dbReference type="GeneID" id="106475474"/>
<keyword evidence="2" id="KW-0677">Repeat</keyword>
<dbReference type="Proteomes" id="UP000694941">
    <property type="component" value="Unplaced"/>
</dbReference>
<dbReference type="RefSeq" id="XP_022235280.1">
    <property type="nucleotide sequence ID" value="XM_022379572.1"/>
</dbReference>
<name>A0ABM1RV75_LIMPO</name>
<evidence type="ECO:0000256" key="1">
    <source>
        <dbReference type="ARBA" id="ARBA00022441"/>
    </source>
</evidence>
<proteinExistence type="predicted"/>
<sequence>MARYRQPERLTRTISCSDDYVDLKPVNEQPSDKMDPNLGLIASMPKVDQEDRSDLQRRWRNLTKLKPGLSEVNELDNESTPAVLIFGGINTARPTDYLNSASMFLYHLDRNNWNFYGTMLEPRNYHAAAYFHGKVYLFGGYNPLHCIKGKMQATSTTFQLTLDVKQWRRRADMPSARAHHGVTIMDERIFVFGGKDSNGNIIASVEMYEPELDQWTSLASIPEPLMGSAVTNNEGLIYVVGGLTTKKEKNQEGVLSNKIYCFDPLNNKWYRKPPLPCPRAFASATTQNKKIWIWGGASLSEGGTLASTTSVDIWDPKKGRFEQHLIFDSPKHCLAVTKAGTQVFIIGGMSSKENSSLAEVQVYDRKRDILQKCAFLPVSLTGTAAVGIPVNRSPASDITTSKTTRSGSRKTQKTLKDKQQSDIHARNKAARTIQLNYRKYHASKQRRSGIPRDALRKKINVGEGDRVSGRIRTYITGYRPKAPGDDDLSKDFAPVTIPFWPPDPDTSDSVFHTVVDQFHCAKEKMQFKHFYTIPRQIDPNLGMLLFMDEDYQHSKKVLGLRNVESTPYYMSRFHATGDIQDTSIPVIIAIGGVDPQDPMNVSYGRSVFQYHPLKDRWEFFGFMSLPRNHHAAAYYRGAIYVTGGCDPHIRCWGEMVATKMTFVYRLSSNKWTRVADMHSARSHHSMVVFNDSIYVIGGRDDSGRLSASVESYVPAVDEWNQEKPMPLPRMGMAVVSHGGYLWVMGGVTSTKGGNINPPVLDDVICYDPVFKHWVSGKPLRIARAFGSAVVCDDKIWLCGGAAPSQDENNYLVSIPAIDVYDNEALEWIQKATLSCPRHSSVVVALESCLYLIGGINSHELSAINRNELYMTDTDTVQSIRELPVQLTGMAAVTIPPTCVTFRSESLSIMIRHKVVT</sequence>
<feature type="region of interest" description="Disordered" evidence="3">
    <location>
        <begin position="393"/>
        <end position="426"/>
    </location>
</feature>
<keyword evidence="1" id="KW-0880">Kelch repeat</keyword>
<dbReference type="SUPFAM" id="SSF117281">
    <property type="entry name" value="Kelch motif"/>
    <property type="match status" value="2"/>
</dbReference>
<dbReference type="InterPro" id="IPR006652">
    <property type="entry name" value="Kelch_1"/>
</dbReference>
<dbReference type="InterPro" id="IPR015915">
    <property type="entry name" value="Kelch-typ_b-propeller"/>
</dbReference>
<protein>
    <submittedName>
        <fullName evidence="5">Beta-scruin</fullName>
    </submittedName>
</protein>
<evidence type="ECO:0000313" key="4">
    <source>
        <dbReference type="Proteomes" id="UP000694941"/>
    </source>
</evidence>
<reference evidence="5" key="2">
    <citation type="submission" date="2025-08" db="UniProtKB">
        <authorList>
            <consortium name="RefSeq"/>
        </authorList>
    </citation>
    <scope>IDENTIFICATION</scope>
</reference>
<evidence type="ECO:0000256" key="3">
    <source>
        <dbReference type="SAM" id="MobiDB-lite"/>
    </source>
</evidence>
<dbReference type="PANTHER" id="PTHR45632:SF3">
    <property type="entry name" value="KELCH-LIKE PROTEIN 32"/>
    <property type="match status" value="1"/>
</dbReference>
<reference evidence="5" key="1">
    <citation type="journal article" date="1995" name="J. Cell Sci.">
        <title>Beta-scruin, a homologue of the actin crosslinking protein scruin, is localized to the acrosomal vesicle of Limulus sperm.</title>
        <authorList>
            <person name="Way M."/>
            <person name="Sanders M."/>
            <person name="Chafel M."/>
            <person name="Tu Y.H."/>
            <person name="Knight A."/>
            <person name="Matsudaira P."/>
        </authorList>
    </citation>
    <scope>NUCLEOTIDE SEQUENCE</scope>
</reference>
<organism evidence="4 5">
    <name type="scientific">Limulus polyphemus</name>
    <name type="common">Atlantic horseshoe crab</name>
    <dbReference type="NCBI Taxonomy" id="6850"/>
    <lineage>
        <taxon>Eukaryota</taxon>
        <taxon>Metazoa</taxon>
        <taxon>Ecdysozoa</taxon>
        <taxon>Arthropoda</taxon>
        <taxon>Chelicerata</taxon>
        <taxon>Merostomata</taxon>
        <taxon>Xiphosura</taxon>
        <taxon>Limulidae</taxon>
        <taxon>Limulus</taxon>
    </lineage>
</organism>
<evidence type="ECO:0000256" key="2">
    <source>
        <dbReference type="ARBA" id="ARBA00022737"/>
    </source>
</evidence>
<keyword evidence="4" id="KW-1185">Reference proteome</keyword>
<dbReference type="SMART" id="SM00612">
    <property type="entry name" value="Kelch"/>
    <property type="match status" value="10"/>
</dbReference>
<dbReference type="Pfam" id="PF24681">
    <property type="entry name" value="Kelch_KLHDC2_KLHL20_DRC7"/>
    <property type="match status" value="2"/>
</dbReference>
<gene>
    <name evidence="5" type="primary">LOC106475474</name>
</gene>
<dbReference type="Gene3D" id="2.120.10.80">
    <property type="entry name" value="Kelch-type beta propeller"/>
    <property type="match status" value="4"/>
</dbReference>
<dbReference type="PANTHER" id="PTHR45632">
    <property type="entry name" value="LD33804P"/>
    <property type="match status" value="1"/>
</dbReference>
<accession>A0ABM1RV75</accession>
<evidence type="ECO:0000313" key="5">
    <source>
        <dbReference type="RefSeq" id="XP_022235280.1"/>
    </source>
</evidence>